<feature type="chain" id="PRO_5043407394" description="Plant thionin family protein" evidence="1">
    <location>
        <begin position="24"/>
        <end position="147"/>
    </location>
</feature>
<dbReference type="InterPro" id="IPR009014">
    <property type="entry name" value="Transketo_C/PFOR_II"/>
</dbReference>
<protein>
    <recommendedName>
        <fullName evidence="4">Plant thionin family protein</fullName>
    </recommendedName>
</protein>
<organism evidence="2 3">
    <name type="scientific">Quercus suber</name>
    <name type="common">Cork oak</name>
    <dbReference type="NCBI Taxonomy" id="58331"/>
    <lineage>
        <taxon>Eukaryota</taxon>
        <taxon>Viridiplantae</taxon>
        <taxon>Streptophyta</taxon>
        <taxon>Embryophyta</taxon>
        <taxon>Tracheophyta</taxon>
        <taxon>Spermatophyta</taxon>
        <taxon>Magnoliopsida</taxon>
        <taxon>eudicotyledons</taxon>
        <taxon>Gunneridae</taxon>
        <taxon>Pentapetalae</taxon>
        <taxon>rosids</taxon>
        <taxon>fabids</taxon>
        <taxon>Fagales</taxon>
        <taxon>Fagaceae</taxon>
        <taxon>Quercus</taxon>
    </lineage>
</organism>
<sequence length="147" mass="16395">MDTKKAISMFLIISSMLVVMAFAGETQDLKSCVQTCLHQCLKQNQWSTLQACKNACTDVCKSIHNSKNSQDPRSTVEKINALGKGQEPCNSPIQMKKRLGWREHVGGQGWVIGVEDFGANGAYLDMFKKFGFIEENVTWVTKSLLCD</sequence>
<evidence type="ECO:0000313" key="3">
    <source>
        <dbReference type="Proteomes" id="UP000237347"/>
    </source>
</evidence>
<keyword evidence="3" id="KW-1185">Reference proteome</keyword>
<dbReference type="EMBL" id="PKMF04000125">
    <property type="protein sequence ID" value="KAK7848566.1"/>
    <property type="molecule type" value="Genomic_DNA"/>
</dbReference>
<comment type="caution">
    <text evidence="2">The sequence shown here is derived from an EMBL/GenBank/DDBJ whole genome shotgun (WGS) entry which is preliminary data.</text>
</comment>
<dbReference type="Gene3D" id="3.40.50.920">
    <property type="match status" value="1"/>
</dbReference>
<evidence type="ECO:0008006" key="4">
    <source>
        <dbReference type="Google" id="ProtNLM"/>
    </source>
</evidence>
<dbReference type="Proteomes" id="UP000237347">
    <property type="component" value="Unassembled WGS sequence"/>
</dbReference>
<feature type="signal peptide" evidence="1">
    <location>
        <begin position="1"/>
        <end position="23"/>
    </location>
</feature>
<proteinExistence type="predicted"/>
<gene>
    <name evidence="2" type="ORF">CFP56_004617</name>
</gene>
<keyword evidence="1" id="KW-0732">Signal</keyword>
<accession>A0AAW0LC56</accession>
<evidence type="ECO:0000256" key="1">
    <source>
        <dbReference type="SAM" id="SignalP"/>
    </source>
</evidence>
<dbReference type="AlphaFoldDB" id="A0AAW0LC56"/>
<evidence type="ECO:0000313" key="2">
    <source>
        <dbReference type="EMBL" id="KAK7848566.1"/>
    </source>
</evidence>
<reference evidence="2 3" key="1">
    <citation type="journal article" date="2018" name="Sci. Data">
        <title>The draft genome sequence of cork oak.</title>
        <authorList>
            <person name="Ramos A.M."/>
            <person name="Usie A."/>
            <person name="Barbosa P."/>
            <person name="Barros P.M."/>
            <person name="Capote T."/>
            <person name="Chaves I."/>
            <person name="Simoes F."/>
            <person name="Abreu I."/>
            <person name="Carrasquinho I."/>
            <person name="Faro C."/>
            <person name="Guimaraes J.B."/>
            <person name="Mendonca D."/>
            <person name="Nobrega F."/>
            <person name="Rodrigues L."/>
            <person name="Saibo N.J.M."/>
            <person name="Varela M.C."/>
            <person name="Egas C."/>
            <person name="Matos J."/>
            <person name="Miguel C.M."/>
            <person name="Oliveira M.M."/>
            <person name="Ricardo C.P."/>
            <person name="Goncalves S."/>
        </authorList>
    </citation>
    <scope>NUCLEOTIDE SEQUENCE [LARGE SCALE GENOMIC DNA]</scope>
    <source>
        <strain evidence="3">cv. HL8</strain>
    </source>
</reference>
<name>A0AAW0LC56_QUESU</name>